<evidence type="ECO:0000256" key="1">
    <source>
        <dbReference type="ARBA" id="ARBA00023015"/>
    </source>
</evidence>
<dbReference type="PROSITE" id="PS00041">
    <property type="entry name" value="HTH_ARAC_FAMILY_1"/>
    <property type="match status" value="1"/>
</dbReference>
<dbReference type="Proteomes" id="UP000737171">
    <property type="component" value="Unassembled WGS sequence"/>
</dbReference>
<organism evidence="5 6">
    <name type="scientific">Pseudaquabacterium terrae</name>
    <dbReference type="NCBI Taxonomy" id="2732868"/>
    <lineage>
        <taxon>Bacteria</taxon>
        <taxon>Pseudomonadati</taxon>
        <taxon>Pseudomonadota</taxon>
        <taxon>Betaproteobacteria</taxon>
        <taxon>Burkholderiales</taxon>
        <taxon>Sphaerotilaceae</taxon>
        <taxon>Pseudaquabacterium</taxon>
    </lineage>
</organism>
<name>A0ABX2EIN4_9BURK</name>
<comment type="caution">
    <text evidence="5">The sequence shown here is derived from an EMBL/GenBank/DDBJ whole genome shotgun (WGS) entry which is preliminary data.</text>
</comment>
<dbReference type="InterPro" id="IPR011990">
    <property type="entry name" value="TPR-like_helical_dom_sf"/>
</dbReference>
<evidence type="ECO:0000256" key="2">
    <source>
        <dbReference type="ARBA" id="ARBA00023125"/>
    </source>
</evidence>
<evidence type="ECO:0000256" key="3">
    <source>
        <dbReference type="ARBA" id="ARBA00023163"/>
    </source>
</evidence>
<evidence type="ECO:0000313" key="5">
    <source>
        <dbReference type="EMBL" id="NRF68495.1"/>
    </source>
</evidence>
<dbReference type="SMART" id="SM00342">
    <property type="entry name" value="HTH_ARAC"/>
    <property type="match status" value="1"/>
</dbReference>
<dbReference type="InterPro" id="IPR018062">
    <property type="entry name" value="HTH_AraC-typ_CS"/>
</dbReference>
<proteinExistence type="predicted"/>
<keyword evidence="6" id="KW-1185">Reference proteome</keyword>
<dbReference type="PANTHER" id="PTHR46796:SF12">
    <property type="entry name" value="HTH-TYPE DNA-BINDING TRANSCRIPTIONAL ACTIVATOR EUTR"/>
    <property type="match status" value="1"/>
</dbReference>
<dbReference type="InterPro" id="IPR050204">
    <property type="entry name" value="AraC_XylS_family_regulators"/>
</dbReference>
<protein>
    <submittedName>
        <fullName evidence="5">Helix-turn-helix transcriptional regulator</fullName>
    </submittedName>
</protein>
<dbReference type="Pfam" id="PF12833">
    <property type="entry name" value="HTH_18"/>
    <property type="match status" value="1"/>
</dbReference>
<feature type="domain" description="HTH araC/xylS-type" evidence="4">
    <location>
        <begin position="356"/>
        <end position="457"/>
    </location>
</feature>
<keyword evidence="2" id="KW-0238">DNA-binding</keyword>
<gene>
    <name evidence="5" type="ORF">HLB44_15985</name>
</gene>
<dbReference type="RefSeq" id="WP_173124192.1">
    <property type="nucleotide sequence ID" value="NZ_JABRWJ010000004.1"/>
</dbReference>
<dbReference type="InterPro" id="IPR018060">
    <property type="entry name" value="HTH_AraC"/>
</dbReference>
<evidence type="ECO:0000313" key="6">
    <source>
        <dbReference type="Proteomes" id="UP000737171"/>
    </source>
</evidence>
<reference evidence="5 6" key="1">
    <citation type="submission" date="2020-05" db="EMBL/GenBank/DDBJ databases">
        <title>Aquincola sp. isolate from soil.</title>
        <authorList>
            <person name="Han J."/>
            <person name="Kim D.-U."/>
        </authorList>
    </citation>
    <scope>NUCLEOTIDE SEQUENCE [LARGE SCALE GENOMIC DNA]</scope>
    <source>
        <strain evidence="5 6">S2</strain>
    </source>
</reference>
<dbReference type="PANTHER" id="PTHR46796">
    <property type="entry name" value="HTH-TYPE TRANSCRIPTIONAL ACTIVATOR RHAS-RELATED"/>
    <property type="match status" value="1"/>
</dbReference>
<keyword evidence="1" id="KW-0805">Transcription regulation</keyword>
<accession>A0ABX2EIN4</accession>
<sequence>MKGDLNLALRYGMAAMERAAQARDAVRQAALGQIVGRAMLAAGRAEEAEEAFQDILKCYEAISRNAVRWHASLDQAAIAMYSQKWGRAAESANLVADDESAPAEVRVEAMAMLAVSLHRMGEHRRALSTLGEAAIRAEEAQLPAAAELVQLLRLELIARFRFEIREGLGDYALLVAEGPTDQRDAPALCAALEQAAAGLDGDRDLLAQGLRALARLLSDDIATPSGVAQQRQALKWLQDRGFGAAAQDALRMDTVLALLSHDAAGPAADLLGPLAFNDQAAQRHRLALELKYCSSRLHALGGRQGEALRAYKEFAKEALYRSTRERSHLPHSRFLERQAMAEKDDATMLRLPMRYRHAYRFIVERLDDRKLSIKQVAAHIDVTERALQMAFRTYVGMTPAQLIRHMRMEGIRSELRDGGGRASVLKTAARWGMSNRSTLAHAYRQQFAETPTATLRNVA</sequence>
<evidence type="ECO:0000259" key="4">
    <source>
        <dbReference type="PROSITE" id="PS01124"/>
    </source>
</evidence>
<keyword evidence="3" id="KW-0804">Transcription</keyword>
<dbReference type="SUPFAM" id="SSF48452">
    <property type="entry name" value="TPR-like"/>
    <property type="match status" value="1"/>
</dbReference>
<dbReference type="Gene3D" id="1.10.10.60">
    <property type="entry name" value="Homeodomain-like"/>
    <property type="match status" value="1"/>
</dbReference>
<dbReference type="PROSITE" id="PS01124">
    <property type="entry name" value="HTH_ARAC_FAMILY_2"/>
    <property type="match status" value="1"/>
</dbReference>
<dbReference type="EMBL" id="JABRWJ010000004">
    <property type="protein sequence ID" value="NRF68495.1"/>
    <property type="molecule type" value="Genomic_DNA"/>
</dbReference>